<feature type="disulfide bond" evidence="9">
    <location>
        <begin position="320"/>
        <end position="347"/>
    </location>
</feature>
<dbReference type="InterPro" id="IPR006311">
    <property type="entry name" value="TAT_signal"/>
</dbReference>
<dbReference type="PROSITE" id="PS51318">
    <property type="entry name" value="TAT"/>
    <property type="match status" value="1"/>
</dbReference>
<organism evidence="14 15">
    <name type="scientific">Streptomyces chumphonensis</name>
    <dbReference type="NCBI Taxonomy" id="1214925"/>
    <lineage>
        <taxon>Bacteria</taxon>
        <taxon>Bacillati</taxon>
        <taxon>Actinomycetota</taxon>
        <taxon>Actinomycetes</taxon>
        <taxon>Kitasatosporales</taxon>
        <taxon>Streptomycetaceae</taxon>
        <taxon>Streptomyces</taxon>
    </lineage>
</organism>
<feature type="active site" description="Charge relay system" evidence="8">
    <location>
        <position position="212"/>
    </location>
</feature>
<dbReference type="CDD" id="cd21112">
    <property type="entry name" value="alphaLP-like"/>
    <property type="match status" value="1"/>
</dbReference>
<dbReference type="PROSITE" id="PS00134">
    <property type="entry name" value="TRYPSIN_HIS"/>
    <property type="match status" value="1"/>
</dbReference>
<keyword evidence="5" id="KW-0720">Serine protease</keyword>
<dbReference type="InterPro" id="IPR018114">
    <property type="entry name" value="TRYPSIN_HIS"/>
</dbReference>
<feature type="domain" description="Peptidase S1A alpha-lytic prodomain" evidence="13">
    <location>
        <begin position="105"/>
        <end position="160"/>
    </location>
</feature>
<keyword evidence="2" id="KW-0645">Protease</keyword>
<dbReference type="GO" id="GO:0006508">
    <property type="term" value="P:proteolysis"/>
    <property type="evidence" value="ECO:0007669"/>
    <property type="project" value="UniProtKB-KW"/>
</dbReference>
<name>A0A927EX91_9ACTN</name>
<evidence type="ECO:0000256" key="4">
    <source>
        <dbReference type="ARBA" id="ARBA00022801"/>
    </source>
</evidence>
<evidence type="ECO:0000256" key="11">
    <source>
        <dbReference type="SAM" id="SignalP"/>
    </source>
</evidence>
<feature type="active site" description="Charge relay system" evidence="8">
    <location>
        <position position="326"/>
    </location>
</feature>
<dbReference type="GO" id="GO:0005576">
    <property type="term" value="C:extracellular region"/>
    <property type="evidence" value="ECO:0007669"/>
    <property type="project" value="InterPro"/>
</dbReference>
<dbReference type="InterPro" id="IPR004236">
    <property type="entry name" value="Pept_S1_alpha_lytic"/>
</dbReference>
<dbReference type="Gene3D" id="2.40.10.10">
    <property type="entry name" value="Trypsin-like serine proteases"/>
    <property type="match status" value="2"/>
</dbReference>
<feature type="compositionally biased region" description="Low complexity" evidence="10">
    <location>
        <begin position="380"/>
        <end position="396"/>
    </location>
</feature>
<dbReference type="EMBL" id="JACXYU010000002">
    <property type="protein sequence ID" value="MBD3931073.1"/>
    <property type="molecule type" value="Genomic_DNA"/>
</dbReference>
<keyword evidence="4" id="KW-0378">Hydrolase</keyword>
<accession>A0A927EX91</accession>
<gene>
    <name evidence="14" type="ORF">IF129_05790</name>
</gene>
<feature type="disulfide bond" evidence="9">
    <location>
        <begin position="193"/>
        <end position="213"/>
    </location>
</feature>
<dbReference type="InterPro" id="IPR001254">
    <property type="entry name" value="Trypsin_dom"/>
</dbReference>
<dbReference type="SUPFAM" id="SSF50494">
    <property type="entry name" value="Trypsin-like serine proteases"/>
    <property type="match status" value="1"/>
</dbReference>
<feature type="signal peptide" evidence="11">
    <location>
        <begin position="1"/>
        <end position="33"/>
    </location>
</feature>
<evidence type="ECO:0000256" key="6">
    <source>
        <dbReference type="ARBA" id="ARBA00023145"/>
    </source>
</evidence>
<evidence type="ECO:0000256" key="5">
    <source>
        <dbReference type="ARBA" id="ARBA00022825"/>
    </source>
</evidence>
<dbReference type="PRINTS" id="PR00861">
    <property type="entry name" value="ALYTICPTASE"/>
</dbReference>
<feature type="chain" id="PRO_5036812016" evidence="11">
    <location>
        <begin position="34"/>
        <end position="402"/>
    </location>
</feature>
<proteinExistence type="inferred from homology"/>
<reference evidence="14" key="1">
    <citation type="submission" date="2020-09" db="EMBL/GenBank/DDBJ databases">
        <title>Secondary metabolite and genome analysis of marine Streptomyces chumphonensis KK1-2T.</title>
        <authorList>
            <person name="Phongsopitanun W."/>
            <person name="Kanchanasin P."/>
            <person name="Pittayakhajonwut P."/>
            <person name="Suwanborirux K."/>
            <person name="Tanasupawat S."/>
        </authorList>
    </citation>
    <scope>NUCLEOTIDE SEQUENCE</scope>
    <source>
        <strain evidence="14">KK1-2</strain>
    </source>
</reference>
<protein>
    <submittedName>
        <fullName evidence="14">S1 family peptidase</fullName>
    </submittedName>
</protein>
<feature type="region of interest" description="Disordered" evidence="10">
    <location>
        <begin position="380"/>
        <end position="402"/>
    </location>
</feature>
<evidence type="ECO:0000256" key="7">
    <source>
        <dbReference type="ARBA" id="ARBA00023157"/>
    </source>
</evidence>
<keyword evidence="15" id="KW-1185">Reference proteome</keyword>
<dbReference type="PROSITE" id="PS00135">
    <property type="entry name" value="TRYPSIN_SER"/>
    <property type="match status" value="1"/>
</dbReference>
<dbReference type="InterPro" id="IPR043504">
    <property type="entry name" value="Peptidase_S1_PA_chymotrypsin"/>
</dbReference>
<dbReference type="Pfam" id="PF02983">
    <property type="entry name" value="Pro_Al_protease"/>
    <property type="match status" value="1"/>
</dbReference>
<dbReference type="Proteomes" id="UP000632289">
    <property type="component" value="Unassembled WGS sequence"/>
</dbReference>
<dbReference type="GO" id="GO:0004252">
    <property type="term" value="F:serine-type endopeptidase activity"/>
    <property type="evidence" value="ECO:0007669"/>
    <property type="project" value="InterPro"/>
</dbReference>
<sequence length="402" mass="39966">MSHRRVNRRAGAAAAAASTALLAGAILLPGANATPEKPSPAVDADGRVFSPAEAGRVGPLLAERLGAQAAGWYHDGAGRLVVNVLDDRDAGRVGDTGAVPKRVDHSTAVLHASARALAEDASVPGTAWSVDPRGNRVAVVADSTVTGARWDRLVRVTERLGDTVSVRRSTGTFTPFAGPVDGGDAVFGGGARCSLGFNVDAGGARAFLTAGHCGDAAATWSADPAGTEPLGTVTASVFPGDGDFALVAYDDPRAEAPSTVDLRDGTVREITRAVPAAVGMRVQRSGSTTGLSSGTVTGLDATVNYGNGDVVTGLVQSDVCAEPGDSGGPVFSGDAAVGLTSGGSGDCTRGGVTFFQPVTAALEAVGAEIDPGRDAVAAPGVGAAGRPGAAGRQPGVVRDLLK</sequence>
<comment type="similarity">
    <text evidence="1">Belongs to the peptidase S1 family.</text>
</comment>
<keyword evidence="6" id="KW-0865">Zymogen</keyword>
<comment type="caution">
    <text evidence="14">The sequence shown here is derived from an EMBL/GenBank/DDBJ whole genome shotgun (WGS) entry which is preliminary data.</text>
</comment>
<dbReference type="InterPro" id="IPR001316">
    <property type="entry name" value="Pept_S1A_streptogrisin"/>
</dbReference>
<dbReference type="InterPro" id="IPR009003">
    <property type="entry name" value="Peptidase_S1_PA"/>
</dbReference>
<evidence type="ECO:0000256" key="3">
    <source>
        <dbReference type="ARBA" id="ARBA00022729"/>
    </source>
</evidence>
<evidence type="ECO:0000259" key="13">
    <source>
        <dbReference type="Pfam" id="PF02983"/>
    </source>
</evidence>
<keyword evidence="7 9" id="KW-1015">Disulfide bond</keyword>
<dbReference type="AlphaFoldDB" id="A0A927EX91"/>
<dbReference type="RefSeq" id="WP_191208386.1">
    <property type="nucleotide sequence ID" value="NZ_BAABKL010000023.1"/>
</dbReference>
<evidence type="ECO:0000256" key="9">
    <source>
        <dbReference type="PIRSR" id="PIRSR001134-2"/>
    </source>
</evidence>
<evidence type="ECO:0000259" key="12">
    <source>
        <dbReference type="Pfam" id="PF00089"/>
    </source>
</evidence>
<evidence type="ECO:0000256" key="8">
    <source>
        <dbReference type="PIRSR" id="PIRSR001134-1"/>
    </source>
</evidence>
<feature type="domain" description="Peptidase S1" evidence="12">
    <location>
        <begin position="205"/>
        <end position="362"/>
    </location>
</feature>
<dbReference type="Pfam" id="PF00089">
    <property type="entry name" value="Trypsin"/>
    <property type="match status" value="1"/>
</dbReference>
<dbReference type="PIRSF" id="PIRSF001134">
    <property type="entry name" value="Streptogrisin"/>
    <property type="match status" value="1"/>
</dbReference>
<evidence type="ECO:0000313" key="14">
    <source>
        <dbReference type="EMBL" id="MBD3931073.1"/>
    </source>
</evidence>
<evidence type="ECO:0000256" key="1">
    <source>
        <dbReference type="ARBA" id="ARBA00007664"/>
    </source>
</evidence>
<evidence type="ECO:0000313" key="15">
    <source>
        <dbReference type="Proteomes" id="UP000632289"/>
    </source>
</evidence>
<dbReference type="InterPro" id="IPR033116">
    <property type="entry name" value="TRYPSIN_SER"/>
</dbReference>
<evidence type="ECO:0000256" key="10">
    <source>
        <dbReference type="SAM" id="MobiDB-lite"/>
    </source>
</evidence>
<evidence type="ECO:0000256" key="2">
    <source>
        <dbReference type="ARBA" id="ARBA00022670"/>
    </source>
</evidence>
<feature type="active site" description="Charge relay system" evidence="8">
    <location>
        <position position="243"/>
    </location>
</feature>
<keyword evidence="3 11" id="KW-0732">Signal</keyword>